<sequence length="251" mass="28270">MALDNEERAQQNATLKRHGYRWAKENSQWILKDPQGKTTTPEKAMQAIHNRKAQLPVTPPPAQSVNLTTERLAVLRWAQQIVRRRPLILASKTLTIAGNEEIIELAIVDIYGQIVFNSLIRPDQPLTVTEGDLQGIPTNQLAQAPSFPEIWPQIYPLLIQNELIIYNAAFYLRSLRQEAARYQLALPAIVSHCMMTKYALYAGEKISEREYKLHDLSEACGEFGIGTGDQRASENAEAVRQLLLVLASLES</sequence>
<dbReference type="SUPFAM" id="SSF53098">
    <property type="entry name" value="Ribonuclease H-like"/>
    <property type="match status" value="1"/>
</dbReference>
<name>A0A401ZNV8_9CHLR</name>
<dbReference type="InterPro" id="IPR012337">
    <property type="entry name" value="RNaseH-like_sf"/>
</dbReference>
<dbReference type="GO" id="GO:0003676">
    <property type="term" value="F:nucleic acid binding"/>
    <property type="evidence" value="ECO:0007669"/>
    <property type="project" value="InterPro"/>
</dbReference>
<dbReference type="RefSeq" id="WP_160146186.1">
    <property type="nucleotide sequence ID" value="NZ_BIFQ01000002.1"/>
</dbReference>
<accession>A0A401ZNV8</accession>
<dbReference type="InterPro" id="IPR036397">
    <property type="entry name" value="RNaseH_sf"/>
</dbReference>
<evidence type="ECO:0000313" key="3">
    <source>
        <dbReference type="Proteomes" id="UP000287224"/>
    </source>
</evidence>
<dbReference type="OrthoDB" id="155276at2"/>
<dbReference type="InterPro" id="IPR013520">
    <property type="entry name" value="Ribonucl_H"/>
</dbReference>
<dbReference type="CDD" id="cd06127">
    <property type="entry name" value="DEDDh"/>
    <property type="match status" value="1"/>
</dbReference>
<dbReference type="EMBL" id="BIFQ01000002">
    <property type="protein sequence ID" value="GCE08559.1"/>
    <property type="molecule type" value="Genomic_DNA"/>
</dbReference>
<dbReference type="SMART" id="SM00479">
    <property type="entry name" value="EXOIII"/>
    <property type="match status" value="1"/>
</dbReference>
<keyword evidence="3" id="KW-1185">Reference proteome</keyword>
<dbReference type="Gene3D" id="3.30.420.10">
    <property type="entry name" value="Ribonuclease H-like superfamily/Ribonuclease H"/>
    <property type="match status" value="1"/>
</dbReference>
<organism evidence="2 3">
    <name type="scientific">Dictyobacter aurantiacus</name>
    <dbReference type="NCBI Taxonomy" id="1936993"/>
    <lineage>
        <taxon>Bacteria</taxon>
        <taxon>Bacillati</taxon>
        <taxon>Chloroflexota</taxon>
        <taxon>Ktedonobacteria</taxon>
        <taxon>Ktedonobacterales</taxon>
        <taxon>Dictyobacteraceae</taxon>
        <taxon>Dictyobacter</taxon>
    </lineage>
</organism>
<dbReference type="Proteomes" id="UP000287224">
    <property type="component" value="Unassembled WGS sequence"/>
</dbReference>
<dbReference type="Pfam" id="PF00929">
    <property type="entry name" value="RNase_T"/>
    <property type="match status" value="1"/>
</dbReference>
<dbReference type="AlphaFoldDB" id="A0A401ZNV8"/>
<comment type="caution">
    <text evidence="2">The sequence shown here is derived from an EMBL/GenBank/DDBJ whole genome shotgun (WGS) entry which is preliminary data.</text>
</comment>
<evidence type="ECO:0000259" key="1">
    <source>
        <dbReference type="SMART" id="SM00479"/>
    </source>
</evidence>
<reference evidence="3" key="1">
    <citation type="submission" date="2018-12" db="EMBL/GenBank/DDBJ databases">
        <title>Tengunoibacter tsumagoiensis gen. nov., sp. nov., Dictyobacter kobayashii sp. nov., D. alpinus sp. nov., and D. joshuensis sp. nov. and description of Dictyobacteraceae fam. nov. within the order Ktedonobacterales isolated from Tengu-no-mugimeshi.</title>
        <authorList>
            <person name="Wang C.M."/>
            <person name="Zheng Y."/>
            <person name="Sakai Y."/>
            <person name="Toyoda A."/>
            <person name="Minakuchi Y."/>
            <person name="Abe K."/>
            <person name="Yokota A."/>
            <person name="Yabe S."/>
        </authorList>
    </citation>
    <scope>NUCLEOTIDE SEQUENCE [LARGE SCALE GENOMIC DNA]</scope>
    <source>
        <strain evidence="3">S-27</strain>
    </source>
</reference>
<dbReference type="GO" id="GO:0004527">
    <property type="term" value="F:exonuclease activity"/>
    <property type="evidence" value="ECO:0007669"/>
    <property type="project" value="UniProtKB-ARBA"/>
</dbReference>
<protein>
    <recommendedName>
        <fullName evidence="1">Exonuclease domain-containing protein</fullName>
    </recommendedName>
</protein>
<feature type="domain" description="Exonuclease" evidence="1">
    <location>
        <begin position="93"/>
        <end position="251"/>
    </location>
</feature>
<gene>
    <name evidence="2" type="ORF">KDAU_58880</name>
</gene>
<evidence type="ECO:0000313" key="2">
    <source>
        <dbReference type="EMBL" id="GCE08559.1"/>
    </source>
</evidence>
<proteinExistence type="predicted"/>